<organism evidence="2 3">
    <name type="scientific">Brachionus plicatilis</name>
    <name type="common">Marine rotifer</name>
    <name type="synonym">Brachionus muelleri</name>
    <dbReference type="NCBI Taxonomy" id="10195"/>
    <lineage>
        <taxon>Eukaryota</taxon>
        <taxon>Metazoa</taxon>
        <taxon>Spiralia</taxon>
        <taxon>Gnathifera</taxon>
        <taxon>Rotifera</taxon>
        <taxon>Eurotatoria</taxon>
        <taxon>Monogononta</taxon>
        <taxon>Pseudotrocha</taxon>
        <taxon>Ploima</taxon>
        <taxon>Brachionidae</taxon>
        <taxon>Brachionus</taxon>
    </lineage>
</organism>
<name>A0A3M7Q4L3_BRAPC</name>
<evidence type="ECO:0000256" key="1">
    <source>
        <dbReference type="SAM" id="Phobius"/>
    </source>
</evidence>
<dbReference type="OrthoDB" id="204305at2759"/>
<sequence length="381" mass="45110">MAIRKRQQMKTFIILLIIFSCLFLIQISNRPKRALTKSFIFEKSFEPGTFDEFILHSNCECQREVVNIGRKESYYKIKVQNFAESVYFSYNISKDAFESLALTCNLYSVLRKGPHQNVISYSLDHLIDPAKEVFLEKLADRLQFMKINYKNWRMRIYHDNSIDKSLICQKQCMDDTNGDLFDNVDFCDVTQMPVSLFNKWRADYVHPDLWKWFALGDDFVDRVAIRNKKSCLISRETAAVDEWIKSRKIFHIMRDHPSQDKEVIDGQWGVFTWLDRNVSRYLFSVSTDQRILDSYTPNMDFSDSMLKDYLWPLTKNKSTFSHDSYYCEKYKSISFPTKRESNCYIGSELCCSYSPKPQTNLAQICPSECRPVNYEDDWIYC</sequence>
<dbReference type="AlphaFoldDB" id="A0A3M7Q4L3"/>
<gene>
    <name evidence="2" type="ORF">BpHYR1_027956</name>
</gene>
<keyword evidence="1" id="KW-0472">Membrane</keyword>
<keyword evidence="1" id="KW-1133">Transmembrane helix</keyword>
<dbReference type="Proteomes" id="UP000276133">
    <property type="component" value="Unassembled WGS sequence"/>
</dbReference>
<reference evidence="2 3" key="1">
    <citation type="journal article" date="2018" name="Sci. Rep.">
        <title>Genomic signatures of local adaptation to the degree of environmental predictability in rotifers.</title>
        <authorList>
            <person name="Franch-Gras L."/>
            <person name="Hahn C."/>
            <person name="Garcia-Roger E.M."/>
            <person name="Carmona M.J."/>
            <person name="Serra M."/>
            <person name="Gomez A."/>
        </authorList>
    </citation>
    <scope>NUCLEOTIDE SEQUENCE [LARGE SCALE GENOMIC DNA]</scope>
    <source>
        <strain evidence="2">HYR1</strain>
    </source>
</reference>
<evidence type="ECO:0000313" key="3">
    <source>
        <dbReference type="Proteomes" id="UP000276133"/>
    </source>
</evidence>
<proteinExistence type="predicted"/>
<evidence type="ECO:0000313" key="2">
    <source>
        <dbReference type="EMBL" id="RNA06164.1"/>
    </source>
</evidence>
<keyword evidence="1" id="KW-0812">Transmembrane</keyword>
<keyword evidence="3" id="KW-1185">Reference proteome</keyword>
<comment type="caution">
    <text evidence="2">The sequence shown here is derived from an EMBL/GenBank/DDBJ whole genome shotgun (WGS) entry which is preliminary data.</text>
</comment>
<protein>
    <submittedName>
        <fullName evidence="2">Uncharacterized protein</fullName>
    </submittedName>
</protein>
<dbReference type="EMBL" id="REGN01007475">
    <property type="protein sequence ID" value="RNA06164.1"/>
    <property type="molecule type" value="Genomic_DNA"/>
</dbReference>
<feature type="transmembrane region" description="Helical" evidence="1">
    <location>
        <begin position="12"/>
        <end position="29"/>
    </location>
</feature>
<accession>A0A3M7Q4L3</accession>
<dbReference type="PROSITE" id="PS51257">
    <property type="entry name" value="PROKAR_LIPOPROTEIN"/>
    <property type="match status" value="1"/>
</dbReference>